<dbReference type="InterPro" id="IPR029066">
    <property type="entry name" value="PLP-binding_barrel"/>
</dbReference>
<dbReference type="GO" id="GO:0005829">
    <property type="term" value="C:cytosol"/>
    <property type="evidence" value="ECO:0007669"/>
    <property type="project" value="TreeGrafter"/>
</dbReference>
<feature type="active site" description="Proton acceptor; specific for L-alanine" evidence="5">
    <location>
        <position position="264"/>
    </location>
</feature>
<feature type="modified residue" description="N6-(pyridoxal phosphate)lysine" evidence="5 6">
    <location>
        <position position="35"/>
    </location>
</feature>
<evidence type="ECO:0000256" key="2">
    <source>
        <dbReference type="ARBA" id="ARBA00001933"/>
    </source>
</evidence>
<keyword evidence="4 5" id="KW-0413">Isomerase</keyword>
<dbReference type="SUPFAM" id="SSF50621">
    <property type="entry name" value="Alanine racemase C-terminal domain-like"/>
    <property type="match status" value="1"/>
</dbReference>
<dbReference type="UniPathway" id="UPA00042">
    <property type="reaction ID" value="UER00497"/>
</dbReference>
<evidence type="ECO:0000313" key="9">
    <source>
        <dbReference type="EMBL" id="OIQ49407.1"/>
    </source>
</evidence>
<dbReference type="InterPro" id="IPR009006">
    <property type="entry name" value="Ala_racemase/Decarboxylase_C"/>
</dbReference>
<evidence type="ECO:0000313" key="10">
    <source>
        <dbReference type="Proteomes" id="UP000181901"/>
    </source>
</evidence>
<comment type="cofactor">
    <cofactor evidence="2 5 6">
        <name>pyridoxal 5'-phosphate</name>
        <dbReference type="ChEBI" id="CHEBI:597326"/>
    </cofactor>
</comment>
<name>A0A1J5N7Y9_9BACT</name>
<dbReference type="PANTHER" id="PTHR30511:SF0">
    <property type="entry name" value="ALANINE RACEMASE, CATABOLIC-RELATED"/>
    <property type="match status" value="1"/>
</dbReference>
<dbReference type="GO" id="GO:0030170">
    <property type="term" value="F:pyridoxal phosphate binding"/>
    <property type="evidence" value="ECO:0007669"/>
    <property type="project" value="UniProtKB-UniRule"/>
</dbReference>
<dbReference type="Pfam" id="PF01168">
    <property type="entry name" value="Ala_racemase_N"/>
    <property type="match status" value="1"/>
</dbReference>
<dbReference type="InterPro" id="IPR001608">
    <property type="entry name" value="Ala_racemase_N"/>
</dbReference>
<proteinExistence type="inferred from homology"/>
<evidence type="ECO:0000256" key="3">
    <source>
        <dbReference type="ARBA" id="ARBA00022898"/>
    </source>
</evidence>
<dbReference type="GO" id="GO:0008784">
    <property type="term" value="F:alanine racemase activity"/>
    <property type="evidence" value="ECO:0007669"/>
    <property type="project" value="UniProtKB-UniRule"/>
</dbReference>
<evidence type="ECO:0000259" key="8">
    <source>
        <dbReference type="SMART" id="SM01005"/>
    </source>
</evidence>
<organism evidence="9 10">
    <name type="scientific">Pseudodesulfovibrio hydrargyri</name>
    <dbReference type="NCBI Taxonomy" id="2125990"/>
    <lineage>
        <taxon>Bacteria</taxon>
        <taxon>Pseudomonadati</taxon>
        <taxon>Thermodesulfobacteriota</taxon>
        <taxon>Desulfovibrionia</taxon>
        <taxon>Desulfovibrionales</taxon>
        <taxon>Desulfovibrionaceae</taxon>
    </lineage>
</organism>
<dbReference type="Gene3D" id="3.20.20.10">
    <property type="entry name" value="Alanine racemase"/>
    <property type="match status" value="1"/>
</dbReference>
<comment type="similarity">
    <text evidence="5">Belongs to the alanine racemase family.</text>
</comment>
<evidence type="ECO:0000256" key="5">
    <source>
        <dbReference type="HAMAP-Rule" id="MF_01201"/>
    </source>
</evidence>
<feature type="domain" description="Alanine racemase C-terminal" evidence="8">
    <location>
        <begin position="243"/>
        <end position="374"/>
    </location>
</feature>
<comment type="caution">
    <text evidence="9">The sequence shown here is derived from an EMBL/GenBank/DDBJ whole genome shotgun (WGS) entry which is preliminary data.</text>
</comment>
<feature type="active site" description="Proton acceptor; specific for D-alanine" evidence="5">
    <location>
        <position position="35"/>
    </location>
</feature>
<dbReference type="SUPFAM" id="SSF51419">
    <property type="entry name" value="PLP-binding barrel"/>
    <property type="match status" value="1"/>
</dbReference>
<protein>
    <recommendedName>
        <fullName evidence="5">Alanine racemase</fullName>
        <ecNumber evidence="5">5.1.1.1</ecNumber>
    </recommendedName>
</protein>
<keyword evidence="3 5" id="KW-0663">Pyridoxal phosphate</keyword>
<dbReference type="EC" id="5.1.1.1" evidence="5"/>
<feature type="binding site" evidence="5 7">
    <location>
        <position position="133"/>
    </location>
    <ligand>
        <name>substrate</name>
    </ligand>
</feature>
<feature type="binding site" evidence="5 7">
    <location>
        <position position="312"/>
    </location>
    <ligand>
        <name>substrate</name>
    </ligand>
</feature>
<evidence type="ECO:0000256" key="4">
    <source>
        <dbReference type="ARBA" id="ARBA00023235"/>
    </source>
</evidence>
<dbReference type="OrthoDB" id="9813814at2"/>
<dbReference type="Proteomes" id="UP000181901">
    <property type="component" value="Unassembled WGS sequence"/>
</dbReference>
<sequence length="374" mass="40625">MIDYNKLRVRIRLDNLRHNYRLFTKIHDNVIPVIKSDAYGHGLVEVASALEKDGATTFAVGFVHEAAKLREAGCDKRIMALLGPISDEDIQSLWDHRIITPISHFTQLKRVLAAAGKNGPLDIGLKFDTGMRRLGFLPEEADEVAALLKGGPVTPVMATSHLARADEPGQEKDVALQAGRFQAALDGLARAGFSVEANLANSAGGMVHDNCRLDSMRLGISLYGCDPLEGAGEERLPGKLLPAMEVTAPVMQVHPLKRGESISYGWTFTAERDSVVAIVGVGYADNYSRALSNKGEMVLHGRRVPIRGRVCMQMTAVDVTGLMGEGIEVLPGDEAWLLGGPGERPVTPEELAEWGGTITYEAFCLLGQNRREYV</sequence>
<comment type="pathway">
    <text evidence="5">Amino-acid biosynthesis; D-alanine biosynthesis; D-alanine from L-alanine: step 1/1.</text>
</comment>
<dbReference type="CDD" id="cd00430">
    <property type="entry name" value="PLPDE_III_AR"/>
    <property type="match status" value="1"/>
</dbReference>
<dbReference type="InterPro" id="IPR000821">
    <property type="entry name" value="Ala_racemase"/>
</dbReference>
<accession>A0A1J5N7Y9</accession>
<comment type="catalytic activity">
    <reaction evidence="1 5">
        <text>L-alanine = D-alanine</text>
        <dbReference type="Rhea" id="RHEA:20249"/>
        <dbReference type="ChEBI" id="CHEBI:57416"/>
        <dbReference type="ChEBI" id="CHEBI:57972"/>
        <dbReference type="EC" id="5.1.1.1"/>
    </reaction>
</comment>
<reference evidence="9 10" key="1">
    <citation type="submission" date="2015-09" db="EMBL/GenBank/DDBJ databases">
        <title>Genome of Desulfovibrio dechloracetivorans BerOc1, a mercury methylating strain isolated from highly hydrocarbons and metals contaminated coastal sediments.</title>
        <authorList>
            <person name="Goni Urriza M."/>
            <person name="Gassie C."/>
            <person name="Bouchez O."/>
            <person name="Klopp C."/>
            <person name="Ranchou-Peyruse A."/>
            <person name="Remy G."/>
        </authorList>
    </citation>
    <scope>NUCLEOTIDE SEQUENCE [LARGE SCALE GENOMIC DNA]</scope>
    <source>
        <strain evidence="9 10">BerOc1</strain>
    </source>
</reference>
<dbReference type="Pfam" id="PF00842">
    <property type="entry name" value="Ala_racemase_C"/>
    <property type="match status" value="1"/>
</dbReference>
<evidence type="ECO:0000256" key="6">
    <source>
        <dbReference type="PIRSR" id="PIRSR600821-50"/>
    </source>
</evidence>
<dbReference type="GO" id="GO:0030632">
    <property type="term" value="P:D-alanine biosynthetic process"/>
    <property type="evidence" value="ECO:0007669"/>
    <property type="project" value="UniProtKB-UniRule"/>
</dbReference>
<keyword evidence="10" id="KW-1185">Reference proteome</keyword>
<dbReference type="NCBIfam" id="TIGR00492">
    <property type="entry name" value="alr"/>
    <property type="match status" value="1"/>
</dbReference>
<dbReference type="EMBL" id="LKAQ01000004">
    <property type="protein sequence ID" value="OIQ49407.1"/>
    <property type="molecule type" value="Genomic_DNA"/>
</dbReference>
<evidence type="ECO:0000256" key="7">
    <source>
        <dbReference type="PIRSR" id="PIRSR600821-52"/>
    </source>
</evidence>
<dbReference type="SMART" id="SM01005">
    <property type="entry name" value="Ala_racemase_C"/>
    <property type="match status" value="1"/>
</dbReference>
<dbReference type="InterPro" id="IPR011079">
    <property type="entry name" value="Ala_racemase_C"/>
</dbReference>
<evidence type="ECO:0000256" key="1">
    <source>
        <dbReference type="ARBA" id="ARBA00000316"/>
    </source>
</evidence>
<dbReference type="Gene3D" id="2.40.37.10">
    <property type="entry name" value="Lyase, Ornithine Decarboxylase, Chain A, domain 1"/>
    <property type="match status" value="1"/>
</dbReference>
<dbReference type="InterPro" id="IPR020622">
    <property type="entry name" value="Ala_racemase_pyridoxalP-BS"/>
</dbReference>
<dbReference type="FunFam" id="3.20.20.10:FF:000002">
    <property type="entry name" value="Alanine racemase"/>
    <property type="match status" value="1"/>
</dbReference>
<comment type="function">
    <text evidence="5">Catalyzes the interconversion of L-alanine and D-alanine. May also act on other amino acids.</text>
</comment>
<dbReference type="RefSeq" id="WP_084641184.1">
    <property type="nucleotide sequence ID" value="NZ_LKAQ01000004.1"/>
</dbReference>
<dbReference type="PRINTS" id="PR00992">
    <property type="entry name" value="ALARACEMASE"/>
</dbReference>
<dbReference type="AlphaFoldDB" id="A0A1J5N7Y9"/>
<dbReference type="PROSITE" id="PS00395">
    <property type="entry name" value="ALANINE_RACEMASE"/>
    <property type="match status" value="1"/>
</dbReference>
<gene>
    <name evidence="9" type="primary">alr</name>
    <name evidence="9" type="ORF">BerOc1_01332</name>
</gene>
<dbReference type="PANTHER" id="PTHR30511">
    <property type="entry name" value="ALANINE RACEMASE"/>
    <property type="match status" value="1"/>
</dbReference>
<dbReference type="HAMAP" id="MF_01201">
    <property type="entry name" value="Ala_racemase"/>
    <property type="match status" value="1"/>
</dbReference>